<dbReference type="InterPro" id="IPR040452">
    <property type="entry name" value="SfsA_C"/>
</dbReference>
<evidence type="ECO:0000313" key="5">
    <source>
        <dbReference type="Proteomes" id="UP000273083"/>
    </source>
</evidence>
<evidence type="ECO:0000313" key="4">
    <source>
        <dbReference type="EMBL" id="ROR28732.1"/>
    </source>
</evidence>
<feature type="domain" description="Sugar fermentation stimulation protein C-terminal" evidence="2">
    <location>
        <begin position="81"/>
        <end position="214"/>
    </location>
</feature>
<dbReference type="OrthoDB" id="9802365at2"/>
<dbReference type="HAMAP" id="MF_00095">
    <property type="entry name" value="SfsA"/>
    <property type="match status" value="1"/>
</dbReference>
<evidence type="ECO:0000259" key="3">
    <source>
        <dbReference type="Pfam" id="PF17746"/>
    </source>
</evidence>
<sequence>MKYENMVEGTFIERPNRFIAHALINENMEVCHVKNTGRCKELLIPGSKVYLEKNNNSNRKTKYSLISVNKSGRLINMDSNAPNKAVHEWLKEGNLFSDITLIRPETKYNNSRFDFYVEHGNKKTFIEVKGVTLEEDGIVRFPDAPTIRGVKHIYELCEAKKDGYEAYVIFVIQMKDVKYFMPNYSTHKEFGDALIEARKSGVQILAFDCQVTKESMKLSDEVEVKL</sequence>
<dbReference type="FunFam" id="2.40.50.580:FF:000002">
    <property type="entry name" value="Sugar fermentation stimulation protein homolog"/>
    <property type="match status" value="1"/>
</dbReference>
<dbReference type="Proteomes" id="UP000273083">
    <property type="component" value="Unassembled WGS sequence"/>
</dbReference>
<dbReference type="Gene3D" id="2.40.50.580">
    <property type="match status" value="1"/>
</dbReference>
<protein>
    <recommendedName>
        <fullName evidence="1">Sugar fermentation stimulation protein homolog</fullName>
    </recommendedName>
</protein>
<comment type="caution">
    <text evidence="4">The sequence shown here is derived from an EMBL/GenBank/DDBJ whole genome shotgun (WGS) entry which is preliminary data.</text>
</comment>
<dbReference type="NCBIfam" id="TIGR00230">
    <property type="entry name" value="sfsA"/>
    <property type="match status" value="1"/>
</dbReference>
<dbReference type="Pfam" id="PF03749">
    <property type="entry name" value="SfsA"/>
    <property type="match status" value="1"/>
</dbReference>
<dbReference type="PANTHER" id="PTHR30545">
    <property type="entry name" value="SUGAR FERMENTATION STIMULATION PROTEIN A"/>
    <property type="match status" value="1"/>
</dbReference>
<dbReference type="RefSeq" id="WP_123609226.1">
    <property type="nucleotide sequence ID" value="NZ_RJVG01000004.1"/>
</dbReference>
<organism evidence="4 5">
    <name type="scientific">Mobilisporobacter senegalensis</name>
    <dbReference type="NCBI Taxonomy" id="1329262"/>
    <lineage>
        <taxon>Bacteria</taxon>
        <taxon>Bacillati</taxon>
        <taxon>Bacillota</taxon>
        <taxon>Clostridia</taxon>
        <taxon>Lachnospirales</taxon>
        <taxon>Lachnospiraceae</taxon>
        <taxon>Mobilisporobacter</taxon>
    </lineage>
</organism>
<accession>A0A3N1XU72</accession>
<dbReference type="AlphaFoldDB" id="A0A3N1XU72"/>
<dbReference type="Gene3D" id="3.40.1350.60">
    <property type="match status" value="1"/>
</dbReference>
<dbReference type="InterPro" id="IPR041465">
    <property type="entry name" value="SfsA_N"/>
</dbReference>
<name>A0A3N1XU72_9FIRM</name>
<evidence type="ECO:0000259" key="2">
    <source>
        <dbReference type="Pfam" id="PF03749"/>
    </source>
</evidence>
<feature type="domain" description="SfsA N-terminal OB" evidence="3">
    <location>
        <begin position="12"/>
        <end position="76"/>
    </location>
</feature>
<dbReference type="InterPro" id="IPR005224">
    <property type="entry name" value="SfsA"/>
</dbReference>
<dbReference type="Pfam" id="PF17746">
    <property type="entry name" value="SfsA_N"/>
    <property type="match status" value="1"/>
</dbReference>
<reference evidence="4 5" key="1">
    <citation type="submission" date="2018-11" db="EMBL/GenBank/DDBJ databases">
        <title>Genomic Encyclopedia of Type Strains, Phase IV (KMG-IV): sequencing the most valuable type-strain genomes for metagenomic binning, comparative biology and taxonomic classification.</title>
        <authorList>
            <person name="Goeker M."/>
        </authorList>
    </citation>
    <scope>NUCLEOTIDE SEQUENCE [LARGE SCALE GENOMIC DNA]</scope>
    <source>
        <strain evidence="4 5">DSM 26537</strain>
    </source>
</reference>
<gene>
    <name evidence="1" type="primary">sfsA</name>
    <name evidence="4" type="ORF">EDD66_104321</name>
</gene>
<dbReference type="GO" id="GO:0003677">
    <property type="term" value="F:DNA binding"/>
    <property type="evidence" value="ECO:0007669"/>
    <property type="project" value="InterPro"/>
</dbReference>
<evidence type="ECO:0000256" key="1">
    <source>
        <dbReference type="HAMAP-Rule" id="MF_00095"/>
    </source>
</evidence>
<dbReference type="PANTHER" id="PTHR30545:SF2">
    <property type="entry name" value="SUGAR FERMENTATION STIMULATION PROTEIN A"/>
    <property type="match status" value="1"/>
</dbReference>
<proteinExistence type="inferred from homology"/>
<dbReference type="CDD" id="cd22359">
    <property type="entry name" value="SfsA-like_bacterial"/>
    <property type="match status" value="1"/>
</dbReference>
<dbReference type="EMBL" id="RJVG01000004">
    <property type="protein sequence ID" value="ROR28732.1"/>
    <property type="molecule type" value="Genomic_DNA"/>
</dbReference>
<comment type="similarity">
    <text evidence="1">Belongs to the SfsA family.</text>
</comment>
<keyword evidence="5" id="KW-1185">Reference proteome</keyword>